<accession>A0A1M7Y896</accession>
<dbReference type="InterPro" id="IPR006675">
    <property type="entry name" value="HDIG_dom"/>
</dbReference>
<reference evidence="2 3" key="1">
    <citation type="submission" date="2016-12" db="EMBL/GenBank/DDBJ databases">
        <authorList>
            <person name="Song W.-J."/>
            <person name="Kurnit D.M."/>
        </authorList>
    </citation>
    <scope>NUCLEOTIDE SEQUENCE [LARGE SCALE GENOMIC DNA]</scope>
    <source>
        <strain evidence="2 3">DSM 18488</strain>
    </source>
</reference>
<dbReference type="STRING" id="1121416.SAMN02745220_02460"/>
<dbReference type="InterPro" id="IPR003607">
    <property type="entry name" value="HD/PDEase_dom"/>
</dbReference>
<feature type="domain" description="HD" evidence="1">
    <location>
        <begin position="27"/>
        <end position="127"/>
    </location>
</feature>
<dbReference type="AlphaFoldDB" id="A0A1M7Y896"/>
<dbReference type="Proteomes" id="UP000184603">
    <property type="component" value="Unassembled WGS sequence"/>
</dbReference>
<dbReference type="SUPFAM" id="SSF109604">
    <property type="entry name" value="HD-domain/PDEase-like"/>
    <property type="match status" value="1"/>
</dbReference>
<dbReference type="CDD" id="cd00077">
    <property type="entry name" value="HDc"/>
    <property type="match status" value="1"/>
</dbReference>
<dbReference type="RefSeq" id="WP_234981164.1">
    <property type="nucleotide sequence ID" value="NZ_FRFE01000011.1"/>
</dbReference>
<dbReference type="NCBIfam" id="TIGR00277">
    <property type="entry name" value="HDIG"/>
    <property type="match status" value="1"/>
</dbReference>
<name>A0A1M7Y896_9BACT</name>
<evidence type="ECO:0000259" key="1">
    <source>
        <dbReference type="Pfam" id="PF01966"/>
    </source>
</evidence>
<evidence type="ECO:0000313" key="2">
    <source>
        <dbReference type="EMBL" id="SHO48776.1"/>
    </source>
</evidence>
<proteinExistence type="predicted"/>
<organism evidence="2 3">
    <name type="scientific">Desulfopila aestuarii DSM 18488</name>
    <dbReference type="NCBI Taxonomy" id="1121416"/>
    <lineage>
        <taxon>Bacteria</taxon>
        <taxon>Pseudomonadati</taxon>
        <taxon>Thermodesulfobacteriota</taxon>
        <taxon>Desulfobulbia</taxon>
        <taxon>Desulfobulbales</taxon>
        <taxon>Desulfocapsaceae</taxon>
        <taxon>Desulfopila</taxon>
    </lineage>
</organism>
<keyword evidence="3" id="KW-1185">Reference proteome</keyword>
<gene>
    <name evidence="2" type="ORF">SAMN02745220_02460</name>
</gene>
<evidence type="ECO:0000313" key="3">
    <source>
        <dbReference type="Proteomes" id="UP000184603"/>
    </source>
</evidence>
<sequence>MNKIIPDVARCLELMETFSMWENIRCHSFMVARVAEFLHRQLDNAGRAGAVPQRELVIAGALLHDIAKSKCLDEGCRHADVGAVLCEELGYMDIAEIVANHVILSDFEPNRYQRGEFNAVELVFYADKRVKHDQVVSLDERLDYILEKYANNSQRNEALIIKNFAACRTLEKHLFARLDFSPADIPNLLAEESAGTLQYPPLEPVASAQPSL</sequence>
<dbReference type="Pfam" id="PF01966">
    <property type="entry name" value="HD"/>
    <property type="match status" value="1"/>
</dbReference>
<dbReference type="InterPro" id="IPR006674">
    <property type="entry name" value="HD_domain"/>
</dbReference>
<dbReference type="EMBL" id="FRFE01000011">
    <property type="protein sequence ID" value="SHO48776.1"/>
    <property type="molecule type" value="Genomic_DNA"/>
</dbReference>
<protein>
    <submittedName>
        <fullName evidence="2">HDIG domain-containing protein</fullName>
    </submittedName>
</protein>
<dbReference type="Gene3D" id="1.10.3210.10">
    <property type="entry name" value="Hypothetical protein af1432"/>
    <property type="match status" value="1"/>
</dbReference>